<dbReference type="GO" id="GO:0008270">
    <property type="term" value="F:zinc ion binding"/>
    <property type="evidence" value="ECO:0007669"/>
    <property type="project" value="UniProtKB-KW"/>
</dbReference>
<sequence>MAEFFTWDVASKLANSFPGCEEVELRREKRGTKFFRVKAVIQVLQPLRRMIQFQLEDEKVIGYLAYERLPNLCFKCGLLGHLIRHCPLLESTSDPKKECVYDLWIKALVEKTWVVFRLNDGRKTPTLNGGGKSSQDRTVVTDGGKRGAD</sequence>
<proteinExistence type="predicted"/>
<organism evidence="4 5">
    <name type="scientific">Lithospermum erythrorhizon</name>
    <name type="common">Purple gromwell</name>
    <name type="synonym">Lithospermum officinale var. erythrorhizon</name>
    <dbReference type="NCBI Taxonomy" id="34254"/>
    <lineage>
        <taxon>Eukaryota</taxon>
        <taxon>Viridiplantae</taxon>
        <taxon>Streptophyta</taxon>
        <taxon>Embryophyta</taxon>
        <taxon>Tracheophyta</taxon>
        <taxon>Spermatophyta</taxon>
        <taxon>Magnoliopsida</taxon>
        <taxon>eudicotyledons</taxon>
        <taxon>Gunneridae</taxon>
        <taxon>Pentapetalae</taxon>
        <taxon>asterids</taxon>
        <taxon>lamiids</taxon>
        <taxon>Boraginales</taxon>
        <taxon>Boraginaceae</taxon>
        <taxon>Boraginoideae</taxon>
        <taxon>Lithospermeae</taxon>
        <taxon>Lithospermum</taxon>
    </lineage>
</organism>
<feature type="domain" description="CCHC-type" evidence="3">
    <location>
        <begin position="73"/>
        <end position="87"/>
    </location>
</feature>
<dbReference type="InterPro" id="IPR025836">
    <property type="entry name" value="Zn_knuckle_CX2CX4HX4C"/>
</dbReference>
<reference evidence="4 5" key="1">
    <citation type="submission" date="2024-01" db="EMBL/GenBank/DDBJ databases">
        <title>The complete chloroplast genome sequence of Lithospermum erythrorhizon: insights into the phylogenetic relationship among Boraginaceae species and the maternal lineages of purple gromwells.</title>
        <authorList>
            <person name="Okada T."/>
            <person name="Watanabe K."/>
        </authorList>
    </citation>
    <scope>NUCLEOTIDE SEQUENCE [LARGE SCALE GENOMIC DNA]</scope>
</reference>
<dbReference type="Proteomes" id="UP001454036">
    <property type="component" value="Unassembled WGS sequence"/>
</dbReference>
<dbReference type="Pfam" id="PF14392">
    <property type="entry name" value="zf-CCHC_4"/>
    <property type="match status" value="1"/>
</dbReference>
<evidence type="ECO:0000256" key="1">
    <source>
        <dbReference type="PROSITE-ProRule" id="PRU00047"/>
    </source>
</evidence>
<dbReference type="EMBL" id="BAABME010004607">
    <property type="protein sequence ID" value="GAA0162946.1"/>
    <property type="molecule type" value="Genomic_DNA"/>
</dbReference>
<dbReference type="SUPFAM" id="SSF57756">
    <property type="entry name" value="Retrovirus zinc finger-like domains"/>
    <property type="match status" value="1"/>
</dbReference>
<keyword evidence="1" id="KW-0479">Metal-binding</keyword>
<keyword evidence="1" id="KW-0863">Zinc-finger</keyword>
<dbReference type="InterPro" id="IPR036875">
    <property type="entry name" value="Znf_CCHC_sf"/>
</dbReference>
<evidence type="ECO:0000256" key="2">
    <source>
        <dbReference type="SAM" id="MobiDB-lite"/>
    </source>
</evidence>
<evidence type="ECO:0000313" key="5">
    <source>
        <dbReference type="Proteomes" id="UP001454036"/>
    </source>
</evidence>
<feature type="region of interest" description="Disordered" evidence="2">
    <location>
        <begin position="126"/>
        <end position="149"/>
    </location>
</feature>
<evidence type="ECO:0000313" key="4">
    <source>
        <dbReference type="EMBL" id="GAA0162946.1"/>
    </source>
</evidence>
<dbReference type="GO" id="GO:0003676">
    <property type="term" value="F:nucleic acid binding"/>
    <property type="evidence" value="ECO:0007669"/>
    <property type="project" value="InterPro"/>
</dbReference>
<dbReference type="InterPro" id="IPR001878">
    <property type="entry name" value="Znf_CCHC"/>
</dbReference>
<comment type="caution">
    <text evidence="4">The sequence shown here is derived from an EMBL/GenBank/DDBJ whole genome shotgun (WGS) entry which is preliminary data.</text>
</comment>
<keyword evidence="1" id="KW-0862">Zinc</keyword>
<evidence type="ECO:0000259" key="3">
    <source>
        <dbReference type="PROSITE" id="PS50158"/>
    </source>
</evidence>
<name>A0AAV3QI70_LITER</name>
<protein>
    <recommendedName>
        <fullName evidence="3">CCHC-type domain-containing protein</fullName>
    </recommendedName>
</protein>
<dbReference type="PROSITE" id="PS50158">
    <property type="entry name" value="ZF_CCHC"/>
    <property type="match status" value="1"/>
</dbReference>
<keyword evidence="5" id="KW-1185">Reference proteome</keyword>
<dbReference type="AlphaFoldDB" id="A0AAV3QI70"/>
<gene>
    <name evidence="4" type="ORF">LIER_18930</name>
</gene>
<accession>A0AAV3QI70</accession>